<organism evidence="2 3">
    <name type="scientific">Collybiopsis luxurians FD-317 M1</name>
    <dbReference type="NCBI Taxonomy" id="944289"/>
    <lineage>
        <taxon>Eukaryota</taxon>
        <taxon>Fungi</taxon>
        <taxon>Dikarya</taxon>
        <taxon>Basidiomycota</taxon>
        <taxon>Agaricomycotina</taxon>
        <taxon>Agaricomycetes</taxon>
        <taxon>Agaricomycetidae</taxon>
        <taxon>Agaricales</taxon>
        <taxon>Marasmiineae</taxon>
        <taxon>Omphalotaceae</taxon>
        <taxon>Collybiopsis</taxon>
        <taxon>Collybiopsis luxurians</taxon>
    </lineage>
</organism>
<feature type="compositionally biased region" description="Polar residues" evidence="1">
    <location>
        <begin position="99"/>
        <end position="111"/>
    </location>
</feature>
<feature type="compositionally biased region" description="Low complexity" evidence="1">
    <location>
        <begin position="172"/>
        <end position="183"/>
    </location>
</feature>
<dbReference type="HOGENOM" id="CLU_549915_0_0_1"/>
<gene>
    <name evidence="2" type="ORF">GYMLUDRAFT_247008</name>
</gene>
<feature type="compositionally biased region" description="Pro residues" evidence="1">
    <location>
        <begin position="247"/>
        <end position="260"/>
    </location>
</feature>
<accession>A0A0D0CPR8</accession>
<evidence type="ECO:0000313" key="3">
    <source>
        <dbReference type="Proteomes" id="UP000053593"/>
    </source>
</evidence>
<feature type="region of interest" description="Disordered" evidence="1">
    <location>
        <begin position="206"/>
        <end position="284"/>
    </location>
</feature>
<dbReference type="OrthoDB" id="3070390at2759"/>
<feature type="compositionally biased region" description="Polar residues" evidence="1">
    <location>
        <begin position="271"/>
        <end position="281"/>
    </location>
</feature>
<protein>
    <submittedName>
        <fullName evidence="2">Uncharacterized protein</fullName>
    </submittedName>
</protein>
<reference evidence="2 3" key="1">
    <citation type="submission" date="2014-04" db="EMBL/GenBank/DDBJ databases">
        <title>Evolutionary Origins and Diversification of the Mycorrhizal Mutualists.</title>
        <authorList>
            <consortium name="DOE Joint Genome Institute"/>
            <consortium name="Mycorrhizal Genomics Consortium"/>
            <person name="Kohler A."/>
            <person name="Kuo A."/>
            <person name="Nagy L.G."/>
            <person name="Floudas D."/>
            <person name="Copeland A."/>
            <person name="Barry K.W."/>
            <person name="Cichocki N."/>
            <person name="Veneault-Fourrey C."/>
            <person name="LaButti K."/>
            <person name="Lindquist E.A."/>
            <person name="Lipzen A."/>
            <person name="Lundell T."/>
            <person name="Morin E."/>
            <person name="Murat C."/>
            <person name="Riley R."/>
            <person name="Ohm R."/>
            <person name="Sun H."/>
            <person name="Tunlid A."/>
            <person name="Henrissat B."/>
            <person name="Grigoriev I.V."/>
            <person name="Hibbett D.S."/>
            <person name="Martin F."/>
        </authorList>
    </citation>
    <scope>NUCLEOTIDE SEQUENCE [LARGE SCALE GENOMIC DNA]</scope>
    <source>
        <strain evidence="2 3">FD-317 M1</strain>
    </source>
</reference>
<keyword evidence="3" id="KW-1185">Reference proteome</keyword>
<dbReference type="AlphaFoldDB" id="A0A0D0CPR8"/>
<feature type="compositionally biased region" description="Low complexity" evidence="1">
    <location>
        <begin position="234"/>
        <end position="246"/>
    </location>
</feature>
<feature type="compositionally biased region" description="Low complexity" evidence="1">
    <location>
        <begin position="127"/>
        <end position="146"/>
    </location>
</feature>
<feature type="region of interest" description="Disordered" evidence="1">
    <location>
        <begin position="92"/>
        <end position="189"/>
    </location>
</feature>
<proteinExistence type="predicted"/>
<dbReference type="EMBL" id="KN834791">
    <property type="protein sequence ID" value="KIK57363.1"/>
    <property type="molecule type" value="Genomic_DNA"/>
</dbReference>
<sequence length="428" mass="48750">MLKRNTVNRYDKLRADLSMLKLPHPPMANVAEPTDKDIAFYWQTKKHSRLWGTIDNVVRMIENSRESVAALMNAAQIDRVWKEELYGHVNPFTLLPGTRPNQASRRMSSPNPHLRHKPRSPSRTCYRSQSRSPSSRRSPSLSLSRQNSYPEYRSSLARRKSSLEYRRRQRSRSLSPPRRTLSSTKTEDALRSIESVQMALIDIQNGRGKQEGFDDRQGEVWSVGLPPPHPSLPSIPNTSPSPTAPSFAPPPPPYSPPPLPSERSSKMEAFNTPTSLPTPDSQYLPKESSDLEDVSMSFDKNSLPIEDYKSNARRISELTREFWDTRRNISAISQRCLSLEKQIRAELDKANRRKGEDLLAEAERTLQYERKRRKDAEVILEDVLRECKNPTIVPTLLNTLACSEFNSEHVCAGYQSTGQSAIQQTVGR</sequence>
<feature type="compositionally biased region" description="Basic and acidic residues" evidence="1">
    <location>
        <begin position="208"/>
        <end position="218"/>
    </location>
</feature>
<evidence type="ECO:0000256" key="1">
    <source>
        <dbReference type="SAM" id="MobiDB-lite"/>
    </source>
</evidence>
<dbReference type="Proteomes" id="UP000053593">
    <property type="component" value="Unassembled WGS sequence"/>
</dbReference>
<name>A0A0D0CPR8_9AGAR</name>
<evidence type="ECO:0000313" key="2">
    <source>
        <dbReference type="EMBL" id="KIK57363.1"/>
    </source>
</evidence>